<keyword evidence="8" id="KW-1071">Ligand-gated ion channel</keyword>
<evidence type="ECO:0000256" key="11">
    <source>
        <dbReference type="SAM" id="Phobius"/>
    </source>
</evidence>
<dbReference type="GeneID" id="103713720"/>
<dbReference type="GO" id="GO:0016020">
    <property type="term" value="C:membrane"/>
    <property type="evidence" value="ECO:0007669"/>
    <property type="project" value="UniProtKB-SubCell"/>
</dbReference>
<feature type="region of interest" description="Disordered" evidence="10">
    <location>
        <begin position="66"/>
        <end position="99"/>
    </location>
</feature>
<feature type="transmembrane region" description="Helical" evidence="11">
    <location>
        <begin position="338"/>
        <end position="359"/>
    </location>
</feature>
<dbReference type="RefSeq" id="XP_038983042.1">
    <property type="nucleotide sequence ID" value="XM_039127114.1"/>
</dbReference>
<feature type="region of interest" description="Disordered" evidence="10">
    <location>
        <begin position="1"/>
        <end position="41"/>
    </location>
</feature>
<evidence type="ECO:0000256" key="5">
    <source>
        <dbReference type="ARBA" id="ARBA00022989"/>
    </source>
</evidence>
<accession>A0A8B9AIE7</accession>
<feature type="transmembrane region" description="Helical" evidence="11">
    <location>
        <begin position="433"/>
        <end position="452"/>
    </location>
</feature>
<feature type="compositionally biased region" description="Low complexity" evidence="10">
    <location>
        <begin position="14"/>
        <end position="26"/>
    </location>
</feature>
<keyword evidence="9" id="KW-0407">Ion channel</keyword>
<dbReference type="CDD" id="cd00038">
    <property type="entry name" value="CAP_ED"/>
    <property type="match status" value="1"/>
</dbReference>
<feature type="region of interest" description="Disordered" evidence="10">
    <location>
        <begin position="729"/>
        <end position="751"/>
    </location>
</feature>
<dbReference type="PROSITE" id="PS50042">
    <property type="entry name" value="CNMP_BINDING_3"/>
    <property type="match status" value="1"/>
</dbReference>
<keyword evidence="5 11" id="KW-1133">Transmembrane helix</keyword>
<keyword evidence="4 11" id="KW-0812">Transmembrane</keyword>
<keyword evidence="13" id="KW-1185">Reference proteome</keyword>
<evidence type="ECO:0000313" key="15">
    <source>
        <dbReference type="RefSeq" id="XP_038983043.1"/>
    </source>
</evidence>
<dbReference type="PANTHER" id="PTHR45651:SF11">
    <property type="entry name" value="CYCLIC NUCLEOTIDE-GATED ION CHANNEL 20, CHLOROPLASTIC-RELATED"/>
    <property type="match status" value="1"/>
</dbReference>
<evidence type="ECO:0000256" key="6">
    <source>
        <dbReference type="ARBA" id="ARBA00023065"/>
    </source>
</evidence>
<dbReference type="Pfam" id="PF00520">
    <property type="entry name" value="Ion_trans"/>
    <property type="match status" value="1"/>
</dbReference>
<comment type="similarity">
    <text evidence="2">Belongs to the cyclic nucleotide-gated cation channel (TC 1.A.1.5) family.</text>
</comment>
<dbReference type="RefSeq" id="XP_038983043.1">
    <property type="nucleotide sequence ID" value="XM_039127115.1"/>
</dbReference>
<dbReference type="SUPFAM" id="SSF81324">
    <property type="entry name" value="Voltage-gated potassium channels"/>
    <property type="match status" value="1"/>
</dbReference>
<feature type="compositionally biased region" description="Basic and acidic residues" evidence="10">
    <location>
        <begin position="82"/>
        <end position="99"/>
    </location>
</feature>
<evidence type="ECO:0000256" key="8">
    <source>
        <dbReference type="ARBA" id="ARBA00023286"/>
    </source>
</evidence>
<dbReference type="AlphaFoldDB" id="A0A8B9AIE7"/>
<organism evidence="13 16">
    <name type="scientific">Phoenix dactylifera</name>
    <name type="common">Date palm</name>
    <dbReference type="NCBI Taxonomy" id="42345"/>
    <lineage>
        <taxon>Eukaryota</taxon>
        <taxon>Viridiplantae</taxon>
        <taxon>Streptophyta</taxon>
        <taxon>Embryophyta</taxon>
        <taxon>Tracheophyta</taxon>
        <taxon>Spermatophyta</taxon>
        <taxon>Magnoliopsida</taxon>
        <taxon>Liliopsida</taxon>
        <taxon>Arecaceae</taxon>
        <taxon>Coryphoideae</taxon>
        <taxon>Phoeniceae</taxon>
        <taxon>Phoenix</taxon>
    </lineage>
</organism>
<feature type="compositionally biased region" description="Low complexity" evidence="10">
    <location>
        <begin position="731"/>
        <end position="741"/>
    </location>
</feature>
<dbReference type="Gene3D" id="2.60.120.10">
    <property type="entry name" value="Jelly Rolls"/>
    <property type="match status" value="1"/>
</dbReference>
<evidence type="ECO:0000256" key="2">
    <source>
        <dbReference type="ARBA" id="ARBA00010486"/>
    </source>
</evidence>
<sequence>MPSNREGEYQNSTAGSASMSKPASSSYENEDDFVSHTGHPCSKRTTQFVPLSIPLCGKQKLDKVSGSKFGKQHNLPAVMPEETARKNRSDGKHEGRNEHLPKSGSLALCSNPDCINCPAAYKVKWDHLRGSIHLDSKLHEILYGDAEGGARKITSCFYSYFPIMNPHTRVIQQWNQFIFICCLLMVVFDPIFFLLPSIQMDNKCIIMDWSLATSFAIVRSVIDFIYFIHMLLQFRVAYVAPESRVVGAGDLVDQPKRIALHYLRHNFILDLCVALPLPQIMLLFVIPEAVEPTAGIYARDILCLTVTIQYIPRMIKFFQLLAGRSTGGFVFESAWTSFVMNVLMYLLSGHVVGAIWYIFGLQRVNECLRGACSDSHILHCESFIECGHGNKNPISAWQEWLKDSNSSDCFTTDGSYTYGIFNQAVLLTMQPSIITRLIYALCWGFLQMATLVGNQIPSYKVGEILFTTFLIGLGLLLFAWLLGNIQNFLSALGRRRFEMQIRQRDFEQWMSHRRLPEDLQRQVRQAERFSWAATRGVNEEELLENLPENIQRDIRRHFFKFLKKVQIFTLMDEPILDAICKRLRQKFCIQGSDILYQGGPVEKMVFIVRGKVESIGVDGNIAPLSEGDVCGEELLTWYLEHSSVYKDGGKIRFPGLHLFSTRTVKCLTNVETFALRTADLEEVTTMFPRLLRNPRIQRAIRYESPYWRNKAATHIQVVWRYRQRRLKRKASSMNGSSHSSSGTTQKQEADSAKQLYMYG</sequence>
<proteinExistence type="inferred from homology"/>
<keyword evidence="6" id="KW-0406">Ion transport</keyword>
<dbReference type="SUPFAM" id="SSF51206">
    <property type="entry name" value="cAMP-binding domain-like"/>
    <property type="match status" value="1"/>
</dbReference>
<keyword evidence="3" id="KW-0813">Transport</keyword>
<evidence type="ECO:0000313" key="16">
    <source>
        <dbReference type="RefSeq" id="XP_038983044.1"/>
    </source>
</evidence>
<feature type="transmembrane region" description="Helical" evidence="11">
    <location>
        <begin position="267"/>
        <end position="286"/>
    </location>
</feature>
<dbReference type="InterPro" id="IPR014710">
    <property type="entry name" value="RmlC-like_jellyroll"/>
</dbReference>
<dbReference type="Gene3D" id="1.10.287.70">
    <property type="match status" value="1"/>
</dbReference>
<evidence type="ECO:0000256" key="3">
    <source>
        <dbReference type="ARBA" id="ARBA00022448"/>
    </source>
</evidence>
<reference evidence="13" key="1">
    <citation type="journal article" date="2019" name="Nat. Commun.">
        <title>Genome-wide association mapping of date palm fruit traits.</title>
        <authorList>
            <person name="Hazzouri K.M."/>
            <person name="Gros-Balthazard M."/>
            <person name="Flowers J.M."/>
            <person name="Copetti D."/>
            <person name="Lemansour A."/>
            <person name="Lebrun M."/>
            <person name="Masmoudi K."/>
            <person name="Ferrand S."/>
            <person name="Dhar M.I."/>
            <person name="Fresquez Z.A."/>
            <person name="Rosas U."/>
            <person name="Zhang J."/>
            <person name="Talag J."/>
            <person name="Lee S."/>
            <person name="Kudrna D."/>
            <person name="Powell R.F."/>
            <person name="Leitch I.J."/>
            <person name="Krueger R.R."/>
            <person name="Wing R.A."/>
            <person name="Amiri K.M.A."/>
            <person name="Purugganan M.D."/>
        </authorList>
    </citation>
    <scope>NUCLEOTIDE SEQUENCE [LARGE SCALE GENOMIC DNA]</scope>
    <source>
        <strain evidence="13">cv. Khalas</strain>
    </source>
</reference>
<evidence type="ECO:0000256" key="9">
    <source>
        <dbReference type="ARBA" id="ARBA00023303"/>
    </source>
</evidence>
<keyword evidence="7 11" id="KW-0472">Membrane</keyword>
<name>A0A8B9AIE7_PHODC</name>
<dbReference type="RefSeq" id="XP_038983044.1">
    <property type="nucleotide sequence ID" value="XM_039127116.1"/>
</dbReference>
<dbReference type="Gene3D" id="1.10.287.630">
    <property type="entry name" value="Helix hairpin bin"/>
    <property type="match status" value="1"/>
</dbReference>
<gene>
    <name evidence="14 15 16" type="primary">LOC103713720</name>
</gene>
<feature type="transmembrane region" description="Helical" evidence="11">
    <location>
        <begin position="209"/>
        <end position="228"/>
    </location>
</feature>
<dbReference type="InterPro" id="IPR018490">
    <property type="entry name" value="cNMP-bd_dom_sf"/>
</dbReference>
<evidence type="ECO:0000313" key="13">
    <source>
        <dbReference type="Proteomes" id="UP000228380"/>
    </source>
</evidence>
<protein>
    <submittedName>
        <fullName evidence="14 15">Probable cyclic nucleotide-gated ion channel 20, chloroplastic isoform X1</fullName>
    </submittedName>
</protein>
<dbReference type="KEGG" id="pda:103713720"/>
<evidence type="ECO:0000256" key="7">
    <source>
        <dbReference type="ARBA" id="ARBA00023136"/>
    </source>
</evidence>
<evidence type="ECO:0000256" key="1">
    <source>
        <dbReference type="ARBA" id="ARBA00004141"/>
    </source>
</evidence>
<evidence type="ECO:0000259" key="12">
    <source>
        <dbReference type="PROSITE" id="PS50042"/>
    </source>
</evidence>
<dbReference type="OrthoDB" id="421226at2759"/>
<dbReference type="PANTHER" id="PTHR45651">
    <property type="entry name" value="CYCLIC NUCLEOTIDE-GATED ION CHANNEL 15-RELATED-RELATED"/>
    <property type="match status" value="1"/>
</dbReference>
<dbReference type="Proteomes" id="UP000228380">
    <property type="component" value="Chromosome 6"/>
</dbReference>
<feature type="transmembrane region" description="Helical" evidence="11">
    <location>
        <begin position="177"/>
        <end position="197"/>
    </location>
</feature>
<evidence type="ECO:0000256" key="4">
    <source>
        <dbReference type="ARBA" id="ARBA00022692"/>
    </source>
</evidence>
<reference evidence="14 15" key="2">
    <citation type="submission" date="2025-04" db="UniProtKB">
        <authorList>
            <consortium name="RefSeq"/>
        </authorList>
    </citation>
    <scope>IDENTIFICATION</scope>
    <source>
        <tissue evidence="14 15">Young leaves</tissue>
    </source>
</reference>
<feature type="transmembrane region" description="Helical" evidence="11">
    <location>
        <begin position="464"/>
        <end position="485"/>
    </location>
</feature>
<dbReference type="SMART" id="SM00100">
    <property type="entry name" value="cNMP"/>
    <property type="match status" value="1"/>
</dbReference>
<dbReference type="InterPro" id="IPR005821">
    <property type="entry name" value="Ion_trans_dom"/>
</dbReference>
<comment type="subcellular location">
    <subcellularLocation>
        <location evidence="1">Membrane</location>
        <topology evidence="1">Multi-pass membrane protein</topology>
    </subcellularLocation>
</comment>
<dbReference type="GO" id="GO:0005216">
    <property type="term" value="F:monoatomic ion channel activity"/>
    <property type="evidence" value="ECO:0007669"/>
    <property type="project" value="InterPro"/>
</dbReference>
<feature type="domain" description="Cyclic nucleotide-binding" evidence="12">
    <location>
        <begin position="567"/>
        <end position="635"/>
    </location>
</feature>
<evidence type="ECO:0000256" key="10">
    <source>
        <dbReference type="SAM" id="MobiDB-lite"/>
    </source>
</evidence>
<dbReference type="InterPro" id="IPR000595">
    <property type="entry name" value="cNMP-bd_dom"/>
</dbReference>
<evidence type="ECO:0000313" key="14">
    <source>
        <dbReference type="RefSeq" id="XP_038983042.1"/>
    </source>
</evidence>